<reference evidence="3 4" key="1">
    <citation type="submission" date="2024-06" db="EMBL/GenBank/DDBJ databases">
        <title>Genomic Encyclopedia of Type Strains, Phase IV (KMG-IV): sequencing the most valuable type-strain genomes for metagenomic binning, comparative biology and taxonomic classification.</title>
        <authorList>
            <person name="Goeker M."/>
        </authorList>
    </citation>
    <scope>NUCLEOTIDE SEQUENCE [LARGE SCALE GENOMIC DNA]</scope>
    <source>
        <strain evidence="3 4">DSM 105042</strain>
    </source>
</reference>
<dbReference type="Pfam" id="PF12697">
    <property type="entry name" value="Abhydrolase_6"/>
    <property type="match status" value="1"/>
</dbReference>
<name>A0ABV2HCD0_9HYPH</name>
<dbReference type="Gene3D" id="3.40.50.1820">
    <property type="entry name" value="alpha/beta hydrolase"/>
    <property type="match status" value="1"/>
</dbReference>
<keyword evidence="1" id="KW-0732">Signal</keyword>
<evidence type="ECO:0000313" key="4">
    <source>
        <dbReference type="Proteomes" id="UP001549031"/>
    </source>
</evidence>
<dbReference type="RefSeq" id="WP_376742229.1">
    <property type="nucleotide sequence ID" value="NZ_JALJRA010000022.1"/>
</dbReference>
<evidence type="ECO:0000256" key="1">
    <source>
        <dbReference type="SAM" id="SignalP"/>
    </source>
</evidence>
<dbReference type="SUPFAM" id="SSF53474">
    <property type="entry name" value="alpha/beta-Hydrolases"/>
    <property type="match status" value="1"/>
</dbReference>
<evidence type="ECO:0000313" key="3">
    <source>
        <dbReference type="EMBL" id="MET3588209.1"/>
    </source>
</evidence>
<dbReference type="Proteomes" id="UP001549031">
    <property type="component" value="Unassembled WGS sequence"/>
</dbReference>
<protein>
    <submittedName>
        <fullName evidence="3">Esterase</fullName>
    </submittedName>
</protein>
<proteinExistence type="predicted"/>
<feature type="signal peptide" evidence="1">
    <location>
        <begin position="1"/>
        <end position="26"/>
    </location>
</feature>
<dbReference type="InterPro" id="IPR029058">
    <property type="entry name" value="AB_hydrolase_fold"/>
</dbReference>
<evidence type="ECO:0000259" key="2">
    <source>
        <dbReference type="Pfam" id="PF12697"/>
    </source>
</evidence>
<gene>
    <name evidence="3" type="ORF">ABID21_004343</name>
</gene>
<accession>A0ABV2HCD0</accession>
<keyword evidence="4" id="KW-1185">Reference proteome</keyword>
<dbReference type="InterPro" id="IPR000073">
    <property type="entry name" value="AB_hydrolase_1"/>
</dbReference>
<comment type="caution">
    <text evidence="3">The sequence shown here is derived from an EMBL/GenBank/DDBJ whole genome shotgun (WGS) entry which is preliminary data.</text>
</comment>
<sequence>MSTVHFALATAFAIVMAALSGAPAFAQQGPLKPYKDALFSRFPVLESADGGAYEVIDYQELRDINERDQVPERRVKSSYVSTGVKQYQENETLQLGGRLIEVTRVGKEKNAAFTVIFVHGRGGDRRLGANDYSFGGNFNRLKNLAVMNGGTYYAPSVTSFDESGAEEIALLIRHAFEQSRGRPVLLACASMGGMVCSHIARNREAVHYLSGLSVLGGPPDPGFLTTPAAKRRLPLYLSHGSADSVYPAEEQTGVYRKLQAAGYPVRMTVFNTGGHGTPIRMTDWRKLINFLLTAG</sequence>
<feature type="domain" description="AB hydrolase-1" evidence="2">
    <location>
        <begin position="115"/>
        <end position="248"/>
    </location>
</feature>
<organism evidence="3 4">
    <name type="scientific">Pseudorhizobium tarimense</name>
    <dbReference type="NCBI Taxonomy" id="1079109"/>
    <lineage>
        <taxon>Bacteria</taxon>
        <taxon>Pseudomonadati</taxon>
        <taxon>Pseudomonadota</taxon>
        <taxon>Alphaproteobacteria</taxon>
        <taxon>Hyphomicrobiales</taxon>
        <taxon>Rhizobiaceae</taxon>
        <taxon>Rhizobium/Agrobacterium group</taxon>
        <taxon>Pseudorhizobium</taxon>
    </lineage>
</organism>
<dbReference type="EMBL" id="JBEPLJ010000021">
    <property type="protein sequence ID" value="MET3588209.1"/>
    <property type="molecule type" value="Genomic_DNA"/>
</dbReference>
<feature type="chain" id="PRO_5047261775" evidence="1">
    <location>
        <begin position="27"/>
        <end position="295"/>
    </location>
</feature>